<feature type="non-terminal residue" evidence="1">
    <location>
        <position position="1"/>
    </location>
</feature>
<sequence length="71" mass="7991">QPLVETVGPVQLVYEVTLWVKNKSSELFERGIAELDKEDLPALDSHERCLVEDMRSMGVPEDVDWSSFGLG</sequence>
<dbReference type="RefSeq" id="XP_040721122.1">
    <property type="nucleotide sequence ID" value="XM_040854657.1"/>
</dbReference>
<dbReference type="EMBL" id="MCFJ01000001">
    <property type="protein sequence ID" value="ORY71530.1"/>
    <property type="molecule type" value="Genomic_DNA"/>
</dbReference>
<protein>
    <submittedName>
        <fullName evidence="1">Uncharacterized protein</fullName>
    </submittedName>
</protein>
<name>A0A1Y2EJ08_9PEZI</name>
<dbReference type="InParanoid" id="A0A1Y2EJ08"/>
<dbReference type="AlphaFoldDB" id="A0A1Y2EJ08"/>
<organism evidence="1 2">
    <name type="scientific">Pseudomassariella vexata</name>
    <dbReference type="NCBI Taxonomy" id="1141098"/>
    <lineage>
        <taxon>Eukaryota</taxon>
        <taxon>Fungi</taxon>
        <taxon>Dikarya</taxon>
        <taxon>Ascomycota</taxon>
        <taxon>Pezizomycotina</taxon>
        <taxon>Sordariomycetes</taxon>
        <taxon>Xylariomycetidae</taxon>
        <taxon>Amphisphaeriales</taxon>
        <taxon>Pseudomassariaceae</taxon>
        <taxon>Pseudomassariella</taxon>
    </lineage>
</organism>
<comment type="caution">
    <text evidence="1">The sequence shown here is derived from an EMBL/GenBank/DDBJ whole genome shotgun (WGS) entry which is preliminary data.</text>
</comment>
<keyword evidence="2" id="KW-1185">Reference proteome</keyword>
<dbReference type="GeneID" id="63770869"/>
<evidence type="ECO:0000313" key="2">
    <source>
        <dbReference type="Proteomes" id="UP000193689"/>
    </source>
</evidence>
<gene>
    <name evidence="1" type="ORF">BCR38DRAFT_311094</name>
</gene>
<proteinExistence type="predicted"/>
<accession>A0A1Y2EJ08</accession>
<dbReference type="Proteomes" id="UP000193689">
    <property type="component" value="Unassembled WGS sequence"/>
</dbReference>
<feature type="non-terminal residue" evidence="1">
    <location>
        <position position="71"/>
    </location>
</feature>
<dbReference type="OrthoDB" id="5089423at2759"/>
<reference evidence="1 2" key="1">
    <citation type="submission" date="2016-07" db="EMBL/GenBank/DDBJ databases">
        <title>Pervasive Adenine N6-methylation of Active Genes in Fungi.</title>
        <authorList>
            <consortium name="DOE Joint Genome Institute"/>
            <person name="Mondo S.J."/>
            <person name="Dannebaum R.O."/>
            <person name="Kuo R.C."/>
            <person name="Labutti K."/>
            <person name="Haridas S."/>
            <person name="Kuo A."/>
            <person name="Salamov A."/>
            <person name="Ahrendt S.R."/>
            <person name="Lipzen A."/>
            <person name="Sullivan W."/>
            <person name="Andreopoulos W.B."/>
            <person name="Clum A."/>
            <person name="Lindquist E."/>
            <person name="Daum C."/>
            <person name="Ramamoorthy G.K."/>
            <person name="Gryganskyi A."/>
            <person name="Culley D."/>
            <person name="Magnuson J.K."/>
            <person name="James T.Y."/>
            <person name="O'Malley M.A."/>
            <person name="Stajich J.E."/>
            <person name="Spatafora J.W."/>
            <person name="Visel A."/>
            <person name="Grigoriev I.V."/>
        </authorList>
    </citation>
    <scope>NUCLEOTIDE SEQUENCE [LARGE SCALE GENOMIC DNA]</scope>
    <source>
        <strain evidence="1 2">CBS 129021</strain>
    </source>
</reference>
<evidence type="ECO:0000313" key="1">
    <source>
        <dbReference type="EMBL" id="ORY71530.1"/>
    </source>
</evidence>